<gene>
    <name evidence="1" type="ORF">K2173_021242</name>
</gene>
<evidence type="ECO:0000313" key="1">
    <source>
        <dbReference type="EMBL" id="KAJ8768302.1"/>
    </source>
</evidence>
<sequence length="189" mass="22146">MARRTSFNGWRFACVVSGNRFLLKKNCYGVRNPDSHNTKFFRLTTIVRRHHNLILALKMNDVWVRNEEVLCQHILEFYSSLFPRKPCQRLLAVFDSFVLKVSEEEKIALTAPLQLIEVRLATFSMKGLKAPSIDGVQPIFYQKQWDIVKDIVFQFVHMALMTLFPVFTIERLDQLSRNFLWGGDVDSFQ</sequence>
<organism evidence="1 2">
    <name type="scientific">Erythroxylum novogranatense</name>
    <dbReference type="NCBI Taxonomy" id="1862640"/>
    <lineage>
        <taxon>Eukaryota</taxon>
        <taxon>Viridiplantae</taxon>
        <taxon>Streptophyta</taxon>
        <taxon>Embryophyta</taxon>
        <taxon>Tracheophyta</taxon>
        <taxon>Spermatophyta</taxon>
        <taxon>Magnoliopsida</taxon>
        <taxon>eudicotyledons</taxon>
        <taxon>Gunneridae</taxon>
        <taxon>Pentapetalae</taxon>
        <taxon>rosids</taxon>
        <taxon>fabids</taxon>
        <taxon>Malpighiales</taxon>
        <taxon>Erythroxylaceae</taxon>
        <taxon>Erythroxylum</taxon>
    </lineage>
</organism>
<reference evidence="1 2" key="1">
    <citation type="submission" date="2021-09" db="EMBL/GenBank/DDBJ databases">
        <title>Genomic insights and catalytic innovation underlie evolution of tropane alkaloids biosynthesis.</title>
        <authorList>
            <person name="Wang Y.-J."/>
            <person name="Tian T."/>
            <person name="Huang J.-P."/>
            <person name="Huang S.-X."/>
        </authorList>
    </citation>
    <scope>NUCLEOTIDE SEQUENCE [LARGE SCALE GENOMIC DNA]</scope>
    <source>
        <strain evidence="1">KIB-2018</strain>
        <tissue evidence="1">Leaf</tissue>
    </source>
</reference>
<dbReference type="Proteomes" id="UP001159364">
    <property type="component" value="Linkage Group LG04"/>
</dbReference>
<proteinExistence type="predicted"/>
<accession>A0AAV8TN61</accession>
<protein>
    <submittedName>
        <fullName evidence="1">Uncharacterized protein</fullName>
    </submittedName>
</protein>
<dbReference type="AlphaFoldDB" id="A0AAV8TN61"/>
<evidence type="ECO:0000313" key="2">
    <source>
        <dbReference type="Proteomes" id="UP001159364"/>
    </source>
</evidence>
<name>A0AAV8TN61_9ROSI</name>
<keyword evidence="2" id="KW-1185">Reference proteome</keyword>
<comment type="caution">
    <text evidence="1">The sequence shown here is derived from an EMBL/GenBank/DDBJ whole genome shotgun (WGS) entry which is preliminary data.</text>
</comment>
<dbReference type="EMBL" id="JAIWQS010000004">
    <property type="protein sequence ID" value="KAJ8768302.1"/>
    <property type="molecule type" value="Genomic_DNA"/>
</dbReference>